<gene>
    <name evidence="1" type="ORF">E4U60_007536</name>
</gene>
<accession>A0A9P7M3U0</accession>
<name>A0A9P7M3U0_9HYPO</name>
<dbReference type="InterPro" id="IPR023298">
    <property type="entry name" value="ATPase_P-typ_TM_dom_sf"/>
</dbReference>
<sequence length="72" mass="8273">MVIGFVITWIPPIQRALNFAQPSPTFVGFLVAELLLYCVEVQIVKMIYIKIFKTWFHGFLASSRDKSEKGHT</sequence>
<dbReference type="Proteomes" id="UP000706124">
    <property type="component" value="Unassembled WGS sequence"/>
</dbReference>
<protein>
    <submittedName>
        <fullName evidence="1">Uncharacterized protein</fullName>
    </submittedName>
</protein>
<keyword evidence="2" id="KW-1185">Reference proteome</keyword>
<proteinExistence type="predicted"/>
<evidence type="ECO:0000313" key="1">
    <source>
        <dbReference type="EMBL" id="KAG5929047.1"/>
    </source>
</evidence>
<dbReference type="EMBL" id="SRPO01000866">
    <property type="protein sequence ID" value="KAG5929047.1"/>
    <property type="molecule type" value="Genomic_DNA"/>
</dbReference>
<evidence type="ECO:0000313" key="2">
    <source>
        <dbReference type="Proteomes" id="UP000706124"/>
    </source>
</evidence>
<comment type="caution">
    <text evidence="1">The sequence shown here is derived from an EMBL/GenBank/DDBJ whole genome shotgun (WGS) entry which is preliminary data.</text>
</comment>
<dbReference type="AlphaFoldDB" id="A0A9P7M3U0"/>
<organism evidence="1 2">
    <name type="scientific">Claviceps pazoutovae</name>
    <dbReference type="NCBI Taxonomy" id="1649127"/>
    <lineage>
        <taxon>Eukaryota</taxon>
        <taxon>Fungi</taxon>
        <taxon>Dikarya</taxon>
        <taxon>Ascomycota</taxon>
        <taxon>Pezizomycotina</taxon>
        <taxon>Sordariomycetes</taxon>
        <taxon>Hypocreomycetidae</taxon>
        <taxon>Hypocreales</taxon>
        <taxon>Clavicipitaceae</taxon>
        <taxon>Claviceps</taxon>
    </lineage>
</organism>
<dbReference type="OrthoDB" id="158672at2759"/>
<dbReference type="SUPFAM" id="SSF81665">
    <property type="entry name" value="Calcium ATPase, transmembrane domain M"/>
    <property type="match status" value="1"/>
</dbReference>
<reference evidence="1 2" key="1">
    <citation type="journal article" date="2020" name="bioRxiv">
        <title>Whole genome comparisons of ergot fungi reveals the divergence and evolution of species within the genus Claviceps are the result of varying mechanisms driving genome evolution and host range expansion.</title>
        <authorList>
            <person name="Wyka S.A."/>
            <person name="Mondo S.J."/>
            <person name="Liu M."/>
            <person name="Dettman J."/>
            <person name="Nalam V."/>
            <person name="Broders K.D."/>
        </authorList>
    </citation>
    <scope>NUCLEOTIDE SEQUENCE [LARGE SCALE GENOMIC DNA]</scope>
    <source>
        <strain evidence="1 2">CCC 1485</strain>
    </source>
</reference>